<evidence type="ECO:0000256" key="1">
    <source>
        <dbReference type="SAM" id="MobiDB-lite"/>
    </source>
</evidence>
<reference evidence="2 3" key="1">
    <citation type="journal article" date="2013" name="Genome Announc.">
        <title>Draft Genome Sequence of Streptomyces viridochromogenes Strain Tu57, Producer of Avilamycin.</title>
        <authorList>
            <person name="Gruning B.A."/>
            <person name="Erxleben A."/>
            <person name="Hahnlein A."/>
            <person name="Gunther S."/>
        </authorList>
    </citation>
    <scope>NUCLEOTIDE SEQUENCE [LARGE SCALE GENOMIC DNA]</scope>
    <source>
        <strain evidence="2 3">Tue57</strain>
    </source>
</reference>
<dbReference type="Proteomes" id="UP000011205">
    <property type="component" value="Unassembled WGS sequence"/>
</dbReference>
<dbReference type="EMBL" id="AMLP01000043">
    <property type="protein sequence ID" value="ELS57795.1"/>
    <property type="molecule type" value="Genomic_DNA"/>
</dbReference>
<proteinExistence type="predicted"/>
<name>L8PMN9_STRVR</name>
<gene>
    <name evidence="2" type="ORF">STVIR_1219</name>
</gene>
<protein>
    <submittedName>
        <fullName evidence="2">Putative Cobaltochelatase</fullName>
    </submittedName>
</protein>
<dbReference type="PATRIC" id="fig|1160705.3.peg.1219"/>
<sequence>MVRAVALQQGVREGLSGLPGEAGGDGPGVDRVEVTAGRQDVDQAAQRGAGGARRDEAAA</sequence>
<dbReference type="AlphaFoldDB" id="L8PMN9"/>
<accession>L8PMN9</accession>
<evidence type="ECO:0000313" key="3">
    <source>
        <dbReference type="Proteomes" id="UP000011205"/>
    </source>
</evidence>
<feature type="region of interest" description="Disordered" evidence="1">
    <location>
        <begin position="1"/>
        <end position="59"/>
    </location>
</feature>
<organism evidence="2 3">
    <name type="scientific">Streptomyces viridochromogenes Tue57</name>
    <dbReference type="NCBI Taxonomy" id="1160705"/>
    <lineage>
        <taxon>Bacteria</taxon>
        <taxon>Bacillati</taxon>
        <taxon>Actinomycetota</taxon>
        <taxon>Actinomycetes</taxon>
        <taxon>Kitasatosporales</taxon>
        <taxon>Streptomycetaceae</taxon>
        <taxon>Streptomyces</taxon>
    </lineage>
</organism>
<evidence type="ECO:0000313" key="2">
    <source>
        <dbReference type="EMBL" id="ELS57795.1"/>
    </source>
</evidence>
<comment type="caution">
    <text evidence="2">The sequence shown here is derived from an EMBL/GenBank/DDBJ whole genome shotgun (WGS) entry which is preliminary data.</text>
</comment>